<gene>
    <name evidence="4" type="ORF">GU926_16730</name>
</gene>
<protein>
    <submittedName>
        <fullName evidence="4">Uncharacterized protein</fullName>
    </submittedName>
</protein>
<dbReference type="KEGG" id="nib:GU926_16730"/>
<feature type="domain" description="PhnB-like" evidence="2">
    <location>
        <begin position="179"/>
        <end position="315"/>
    </location>
</feature>
<dbReference type="Pfam" id="PF06983">
    <property type="entry name" value="3-dmu-9_3-mt"/>
    <property type="match status" value="1"/>
</dbReference>
<evidence type="ECO:0000259" key="3">
    <source>
        <dbReference type="Pfam" id="PF08327"/>
    </source>
</evidence>
<sequence length="320" mass="36853">MNKAILFNFKVDKANKLIQVERSFNAPNDLVWAAWTESDILDQWWAPKPYVAVTKSMDFREGGRWHYYMQGPEGDKHYCLFDYQSITPLSYFSGTDAFCDENAVPNPSMPSVQWENRFSPEGESTLVHVQMRFEKLEDLETIIQMGFKEGFTAGLENLDQYIAAQFYLRKQNKPDNKARVTAYLNFPGNTEEAFTFYKSVFRTEFVNGIKRFGEIPAGPNQPVVAEEVKKMVLHVELPLLGDFVLMGTDAPKEMGFTLTPGNNMHISLEPASMEEATRLFTELSIEGEIEMPLQEMFYGAYYAGFRDKYGINWMINYQPK</sequence>
<dbReference type="AlphaFoldDB" id="A0A6P1P3S6"/>
<dbReference type="PANTHER" id="PTHR33990">
    <property type="entry name" value="PROTEIN YJDN-RELATED"/>
    <property type="match status" value="1"/>
</dbReference>
<dbReference type="RefSeq" id="WP_160693903.1">
    <property type="nucleotide sequence ID" value="NZ_CP047897.1"/>
</dbReference>
<dbReference type="InterPro" id="IPR029068">
    <property type="entry name" value="Glyas_Bleomycin-R_OHBP_Dase"/>
</dbReference>
<dbReference type="EMBL" id="CP047897">
    <property type="protein sequence ID" value="QHL88986.1"/>
    <property type="molecule type" value="Genomic_DNA"/>
</dbReference>
<dbReference type="Pfam" id="PF08327">
    <property type="entry name" value="AHSA1"/>
    <property type="match status" value="1"/>
</dbReference>
<evidence type="ECO:0000313" key="5">
    <source>
        <dbReference type="Proteomes" id="UP000464214"/>
    </source>
</evidence>
<dbReference type="InterPro" id="IPR013538">
    <property type="entry name" value="ASHA1/2-like_C"/>
</dbReference>
<dbReference type="SUPFAM" id="SSF55961">
    <property type="entry name" value="Bet v1-like"/>
    <property type="match status" value="1"/>
</dbReference>
<dbReference type="InterPro" id="IPR023393">
    <property type="entry name" value="START-like_dom_sf"/>
</dbReference>
<feature type="domain" description="Activator of Hsp90 ATPase homologue 1/2-like C-terminal" evidence="3">
    <location>
        <begin position="25"/>
        <end position="162"/>
    </location>
</feature>
<name>A0A6P1P3S6_9BACT</name>
<dbReference type="Gene3D" id="3.30.530.20">
    <property type="match status" value="1"/>
</dbReference>
<dbReference type="Gene3D" id="3.10.180.10">
    <property type="entry name" value="2,3-Dihydroxybiphenyl 1,2-Dioxygenase, domain 1"/>
    <property type="match status" value="1"/>
</dbReference>
<dbReference type="CDD" id="cd06588">
    <property type="entry name" value="PhnB_like"/>
    <property type="match status" value="1"/>
</dbReference>
<dbReference type="PANTHER" id="PTHR33990:SF1">
    <property type="entry name" value="PROTEIN YJDN"/>
    <property type="match status" value="1"/>
</dbReference>
<comment type="similarity">
    <text evidence="1">Belongs to the AHA1 family.</text>
</comment>
<evidence type="ECO:0000256" key="1">
    <source>
        <dbReference type="ARBA" id="ARBA00006817"/>
    </source>
</evidence>
<organism evidence="4 5">
    <name type="scientific">Nibribacter ruber</name>
    <dbReference type="NCBI Taxonomy" id="2698458"/>
    <lineage>
        <taxon>Bacteria</taxon>
        <taxon>Pseudomonadati</taxon>
        <taxon>Bacteroidota</taxon>
        <taxon>Cytophagia</taxon>
        <taxon>Cytophagales</taxon>
        <taxon>Hymenobacteraceae</taxon>
        <taxon>Nibribacter</taxon>
    </lineage>
</organism>
<evidence type="ECO:0000313" key="4">
    <source>
        <dbReference type="EMBL" id="QHL88986.1"/>
    </source>
</evidence>
<keyword evidence="5" id="KW-1185">Reference proteome</keyword>
<reference evidence="4 5" key="1">
    <citation type="submission" date="2020-01" db="EMBL/GenBank/DDBJ databases">
        <authorList>
            <person name="Kim M."/>
        </authorList>
    </citation>
    <scope>NUCLEOTIDE SEQUENCE [LARGE SCALE GENOMIC DNA]</scope>
    <source>
        <strain evidence="4 5">BT10</strain>
    </source>
</reference>
<dbReference type="CDD" id="cd07814">
    <property type="entry name" value="SRPBCC_CalC_Aha1-like"/>
    <property type="match status" value="1"/>
</dbReference>
<accession>A0A6P1P3S6</accession>
<dbReference type="SUPFAM" id="SSF54593">
    <property type="entry name" value="Glyoxalase/Bleomycin resistance protein/Dihydroxybiphenyl dioxygenase"/>
    <property type="match status" value="1"/>
</dbReference>
<dbReference type="InterPro" id="IPR028973">
    <property type="entry name" value="PhnB-like"/>
</dbReference>
<proteinExistence type="inferred from homology"/>
<dbReference type="Proteomes" id="UP000464214">
    <property type="component" value="Chromosome"/>
</dbReference>
<evidence type="ECO:0000259" key="2">
    <source>
        <dbReference type="Pfam" id="PF06983"/>
    </source>
</evidence>